<dbReference type="AlphaFoldDB" id="A0A4Q9W964"/>
<accession>A0A4Q9W964</accession>
<keyword evidence="2" id="KW-0479">Metal-binding</keyword>
<evidence type="ECO:0000313" key="7">
    <source>
        <dbReference type="Proteomes" id="UP000293637"/>
    </source>
</evidence>
<evidence type="ECO:0000256" key="3">
    <source>
        <dbReference type="ARBA" id="ARBA00022801"/>
    </source>
</evidence>
<dbReference type="GO" id="GO:0046872">
    <property type="term" value="F:metal ion binding"/>
    <property type="evidence" value="ECO:0007669"/>
    <property type="project" value="UniProtKB-KW"/>
</dbReference>
<evidence type="ECO:0000259" key="5">
    <source>
        <dbReference type="SMART" id="SM00849"/>
    </source>
</evidence>
<dbReference type="EMBL" id="SCHB01000006">
    <property type="protein sequence ID" value="TBW71704.1"/>
    <property type="molecule type" value="Genomic_DNA"/>
</dbReference>
<protein>
    <submittedName>
        <fullName evidence="6">MBL fold metallo-hydrolase</fullName>
    </submittedName>
</protein>
<dbReference type="RefSeq" id="WP_002492615.1">
    <property type="nucleotide sequence ID" value="NZ_AP021848.1"/>
</dbReference>
<comment type="caution">
    <text evidence="6">The sequence shown here is derived from an EMBL/GenBank/DDBJ whole genome shotgun (WGS) entry which is preliminary data.</text>
</comment>
<evidence type="ECO:0000313" key="6">
    <source>
        <dbReference type="EMBL" id="TBW71704.1"/>
    </source>
</evidence>
<keyword evidence="4" id="KW-0862">Zinc</keyword>
<dbReference type="SUPFAM" id="SSF56281">
    <property type="entry name" value="Metallo-hydrolase/oxidoreductase"/>
    <property type="match status" value="1"/>
</dbReference>
<dbReference type="PANTHER" id="PTHR42978">
    <property type="entry name" value="QUORUM-QUENCHING LACTONASE YTNP-RELATED-RELATED"/>
    <property type="match status" value="1"/>
</dbReference>
<dbReference type="PANTHER" id="PTHR42978:SF6">
    <property type="entry name" value="QUORUM-QUENCHING LACTONASE YTNP-RELATED"/>
    <property type="match status" value="1"/>
</dbReference>
<proteinExistence type="inferred from homology"/>
<dbReference type="Pfam" id="PF00753">
    <property type="entry name" value="Lactamase_B"/>
    <property type="match status" value="1"/>
</dbReference>
<keyword evidence="3 6" id="KW-0378">Hydrolase</keyword>
<feature type="domain" description="Metallo-beta-lactamase" evidence="5">
    <location>
        <begin position="47"/>
        <end position="243"/>
    </location>
</feature>
<organism evidence="6 7">
    <name type="scientific">Staphylococcus lugdunensis</name>
    <dbReference type="NCBI Taxonomy" id="28035"/>
    <lineage>
        <taxon>Bacteria</taxon>
        <taxon>Bacillati</taxon>
        <taxon>Bacillota</taxon>
        <taxon>Bacilli</taxon>
        <taxon>Bacillales</taxon>
        <taxon>Staphylococcaceae</taxon>
        <taxon>Staphylococcus</taxon>
    </lineage>
</organism>
<evidence type="ECO:0000256" key="4">
    <source>
        <dbReference type="ARBA" id="ARBA00022833"/>
    </source>
</evidence>
<evidence type="ECO:0000256" key="2">
    <source>
        <dbReference type="ARBA" id="ARBA00022723"/>
    </source>
</evidence>
<dbReference type="Proteomes" id="UP000293637">
    <property type="component" value="Unassembled WGS sequence"/>
</dbReference>
<dbReference type="GO" id="GO:0016787">
    <property type="term" value="F:hydrolase activity"/>
    <property type="evidence" value="ECO:0007669"/>
    <property type="project" value="UniProtKB-KW"/>
</dbReference>
<evidence type="ECO:0000256" key="1">
    <source>
        <dbReference type="ARBA" id="ARBA00007749"/>
    </source>
</evidence>
<gene>
    <name evidence="6" type="ORF">EQ812_09500</name>
</gene>
<name>A0A4Q9W964_STALU</name>
<sequence length="273" mass="31340">MKLGEFMINQLNGGITKMDGGAIFGVVPKPLWSKKYSVNNNNQVPLVTYPILIQTGEKNIIIDAGLGNAKLTKKQIKNYGVDYESDIEKALSQFHLTTAEIDYVLMTHMHFDHAAGLSDCDGNAIFKNAMHIIQQDEWHEFLSPNLRSKATYWKKNQGDYDQNVILFEDTIEVLPGIEMHHVGGHSNGLSIVTIKSNGESAVHMSDIFPTHAHLNPLWVSAYDDYPMESIRAKERLIPYFIYHNYWFLYYHDHQYFACKFQSNPQTIIDRIER</sequence>
<dbReference type="InterPro" id="IPR036866">
    <property type="entry name" value="RibonucZ/Hydroxyglut_hydro"/>
</dbReference>
<dbReference type="InterPro" id="IPR051013">
    <property type="entry name" value="MBL_superfamily_lactonases"/>
</dbReference>
<dbReference type="InterPro" id="IPR001279">
    <property type="entry name" value="Metallo-B-lactamas"/>
</dbReference>
<dbReference type="GeneID" id="58089478"/>
<reference evidence="6 7" key="1">
    <citation type="journal article" date="2019" name="Sci. Transl. Med.">
        <title>Quorum sensing between bacterial species on the skin protects against epidermal injury in atopic dermatitis.</title>
        <authorList>
            <person name="Williams M.R."/>
        </authorList>
    </citation>
    <scope>NUCLEOTIDE SEQUENCE [LARGE SCALE GENOMIC DNA]</scope>
    <source>
        <strain evidence="6 7">E7</strain>
    </source>
</reference>
<comment type="similarity">
    <text evidence="1">Belongs to the metallo-beta-lactamase superfamily.</text>
</comment>
<dbReference type="SMART" id="SM00849">
    <property type="entry name" value="Lactamase_B"/>
    <property type="match status" value="1"/>
</dbReference>
<dbReference type="Gene3D" id="3.60.15.10">
    <property type="entry name" value="Ribonuclease Z/Hydroxyacylglutathione hydrolase-like"/>
    <property type="match status" value="1"/>
</dbReference>